<dbReference type="SMART" id="SM00066">
    <property type="entry name" value="GAL4"/>
    <property type="match status" value="1"/>
</dbReference>
<feature type="compositionally biased region" description="Low complexity" evidence="5">
    <location>
        <begin position="111"/>
        <end position="120"/>
    </location>
</feature>
<dbReference type="Pfam" id="PF00172">
    <property type="entry name" value="Zn_clus"/>
    <property type="match status" value="1"/>
</dbReference>
<dbReference type="Proteomes" id="UP000279259">
    <property type="component" value="Unassembled WGS sequence"/>
</dbReference>
<feature type="region of interest" description="Disordered" evidence="5">
    <location>
        <begin position="111"/>
        <end position="139"/>
    </location>
</feature>
<proteinExistence type="predicted"/>
<comment type="subcellular location">
    <subcellularLocation>
        <location evidence="1">Nucleus</location>
    </subcellularLocation>
</comment>
<sequence>MTTRARSPSDESGASVARIEHNCAECRRLKVKCDRRVPCSGCVKRGSNELCPYTTLDGGRKGAQELLRKVARLEAELVAEREALARAVRQLSRLPSSAAIASTSTAGAAAVTAPTSALPPRLNAPNDSSADETRTESSGTLVQAAGGQYKFIGPSAGPPWLREDTLKDTSGPPSPHRHPVSFSFPIEHSSDAPSYHSLREYLSAHNDVHVLVDSYYRNISWNGTPIARKDFDVILHRQLSDDIPRSEILATQELSLVYAVMGLGTLLSQESQPYDPEAYRLLGLAQRSLSAGRFVVVNTMTSLQALMIMAKIATYSDLPRRLDLAWQMWGMAARIMQAMGLHRDGGRWNLDEREVEQRRMVFWELYTTDIFNSRTWDRPNAIAANQCDTLYPRSWVVPNRDFDAVRADLARLAKEVVDESLCVAPAGFAAALEIWRRICEFERNVPFHLRCRASLKAMVSVYSSDADVEADSPPPSRSDMTLSLRQHNLTMNICGTVYQLLRPYFVAAIREHPREPTASPHAQAFLAVFERSSMTVAMLNSIFSLYPRPALRHHFFWSSTFSAAACLATVCIASPTCSVAEAAMRDIDLLFSLLTSARDGMPASWFRRDVDWFVQLRNKALAAKAQAQSQSRVLEVDNGPSPETDAELEIVGWRTKLVKRSERVEDDFSQSQQPWTITSNLEAQPAADGVMSGMSAEDWLEQFLAETVGQGPPPRLDDDAFGDIFDFNNYNLDSWQ</sequence>
<evidence type="ECO:0000313" key="7">
    <source>
        <dbReference type="EMBL" id="RSH82267.1"/>
    </source>
</evidence>
<dbReference type="PROSITE" id="PS50048">
    <property type="entry name" value="ZN2_CY6_FUNGAL_2"/>
    <property type="match status" value="1"/>
</dbReference>
<dbReference type="CDD" id="cd12148">
    <property type="entry name" value="fungal_TF_MHR"/>
    <property type="match status" value="1"/>
</dbReference>
<reference evidence="7 8" key="1">
    <citation type="submission" date="2018-11" db="EMBL/GenBank/DDBJ databases">
        <title>Genome sequence of Saitozyma podzolica DSM 27192.</title>
        <authorList>
            <person name="Aliyu H."/>
            <person name="Gorte O."/>
            <person name="Ochsenreither K."/>
        </authorList>
    </citation>
    <scope>NUCLEOTIDE SEQUENCE [LARGE SCALE GENOMIC DNA]</scope>
    <source>
        <strain evidence="7 8">DSM 27192</strain>
    </source>
</reference>
<dbReference type="STRING" id="1890683.A0A427XTZ5"/>
<keyword evidence="4" id="KW-0175">Coiled coil</keyword>
<keyword evidence="8" id="KW-1185">Reference proteome</keyword>
<organism evidence="7 8">
    <name type="scientific">Saitozyma podzolica</name>
    <dbReference type="NCBI Taxonomy" id="1890683"/>
    <lineage>
        <taxon>Eukaryota</taxon>
        <taxon>Fungi</taxon>
        <taxon>Dikarya</taxon>
        <taxon>Basidiomycota</taxon>
        <taxon>Agaricomycotina</taxon>
        <taxon>Tremellomycetes</taxon>
        <taxon>Tremellales</taxon>
        <taxon>Trimorphomycetaceae</taxon>
        <taxon>Saitozyma</taxon>
    </lineage>
</organism>
<dbReference type="SUPFAM" id="SSF57701">
    <property type="entry name" value="Zn2/Cys6 DNA-binding domain"/>
    <property type="match status" value="1"/>
</dbReference>
<dbReference type="GO" id="GO:0006351">
    <property type="term" value="P:DNA-templated transcription"/>
    <property type="evidence" value="ECO:0007669"/>
    <property type="project" value="InterPro"/>
</dbReference>
<dbReference type="InterPro" id="IPR036864">
    <property type="entry name" value="Zn2-C6_fun-type_DNA-bd_sf"/>
</dbReference>
<dbReference type="GO" id="GO:0003677">
    <property type="term" value="F:DNA binding"/>
    <property type="evidence" value="ECO:0007669"/>
    <property type="project" value="InterPro"/>
</dbReference>
<dbReference type="CDD" id="cd00067">
    <property type="entry name" value="GAL4"/>
    <property type="match status" value="1"/>
</dbReference>
<dbReference type="PANTHER" id="PTHR31001">
    <property type="entry name" value="UNCHARACTERIZED TRANSCRIPTIONAL REGULATORY PROTEIN"/>
    <property type="match status" value="1"/>
</dbReference>
<dbReference type="InterPro" id="IPR007219">
    <property type="entry name" value="XnlR_reg_dom"/>
</dbReference>
<dbReference type="GO" id="GO:0005634">
    <property type="term" value="C:nucleus"/>
    <property type="evidence" value="ECO:0007669"/>
    <property type="project" value="UniProtKB-SubCell"/>
</dbReference>
<dbReference type="Pfam" id="PF04082">
    <property type="entry name" value="Fungal_trans"/>
    <property type="match status" value="1"/>
</dbReference>
<accession>A0A427XTZ5</accession>
<dbReference type="AlphaFoldDB" id="A0A427XTZ5"/>
<dbReference type="GO" id="GO:0000981">
    <property type="term" value="F:DNA-binding transcription factor activity, RNA polymerase II-specific"/>
    <property type="evidence" value="ECO:0007669"/>
    <property type="project" value="InterPro"/>
</dbReference>
<dbReference type="PANTHER" id="PTHR31001:SF56">
    <property type="entry name" value="ZN(2)-C6 FUNGAL-TYPE DOMAIN-CONTAINING PROTEIN"/>
    <property type="match status" value="1"/>
</dbReference>
<evidence type="ECO:0000313" key="8">
    <source>
        <dbReference type="Proteomes" id="UP000279259"/>
    </source>
</evidence>
<dbReference type="SMART" id="SM00906">
    <property type="entry name" value="Fungal_trans"/>
    <property type="match status" value="1"/>
</dbReference>
<name>A0A427XTZ5_9TREE</name>
<evidence type="ECO:0000256" key="5">
    <source>
        <dbReference type="SAM" id="MobiDB-lite"/>
    </source>
</evidence>
<dbReference type="GO" id="GO:0008270">
    <property type="term" value="F:zinc ion binding"/>
    <property type="evidence" value="ECO:0007669"/>
    <property type="project" value="InterPro"/>
</dbReference>
<comment type="caution">
    <text evidence="7">The sequence shown here is derived from an EMBL/GenBank/DDBJ whole genome shotgun (WGS) entry which is preliminary data.</text>
</comment>
<evidence type="ECO:0000256" key="3">
    <source>
        <dbReference type="ARBA" id="ARBA00023242"/>
    </source>
</evidence>
<keyword evidence="2" id="KW-0479">Metal-binding</keyword>
<feature type="domain" description="Zn(2)-C6 fungal-type" evidence="6">
    <location>
        <begin position="22"/>
        <end position="53"/>
    </location>
</feature>
<dbReference type="InterPro" id="IPR001138">
    <property type="entry name" value="Zn2Cys6_DnaBD"/>
</dbReference>
<dbReference type="Gene3D" id="4.10.240.10">
    <property type="entry name" value="Zn(2)-C6 fungal-type DNA-binding domain"/>
    <property type="match status" value="1"/>
</dbReference>
<protein>
    <recommendedName>
        <fullName evidence="6">Zn(2)-C6 fungal-type domain-containing protein</fullName>
    </recommendedName>
</protein>
<dbReference type="OrthoDB" id="424974at2759"/>
<evidence type="ECO:0000259" key="6">
    <source>
        <dbReference type="PROSITE" id="PS50048"/>
    </source>
</evidence>
<gene>
    <name evidence="7" type="ORF">EHS25_005977</name>
</gene>
<evidence type="ECO:0000256" key="1">
    <source>
        <dbReference type="ARBA" id="ARBA00004123"/>
    </source>
</evidence>
<evidence type="ECO:0000256" key="4">
    <source>
        <dbReference type="SAM" id="Coils"/>
    </source>
</evidence>
<feature type="coiled-coil region" evidence="4">
    <location>
        <begin position="63"/>
        <end position="90"/>
    </location>
</feature>
<evidence type="ECO:0000256" key="2">
    <source>
        <dbReference type="ARBA" id="ARBA00022723"/>
    </source>
</evidence>
<keyword evidence="3" id="KW-0539">Nucleus</keyword>
<dbReference type="InterPro" id="IPR050613">
    <property type="entry name" value="Sec_Metabolite_Reg"/>
</dbReference>
<dbReference type="EMBL" id="RSCD01000027">
    <property type="protein sequence ID" value="RSH82267.1"/>
    <property type="molecule type" value="Genomic_DNA"/>
</dbReference>